<dbReference type="Pfam" id="PF16363">
    <property type="entry name" value="GDP_Man_Dehyd"/>
    <property type="match status" value="1"/>
</dbReference>
<dbReference type="AlphaFoldDB" id="A0A8D4VLF0"/>
<proteinExistence type="predicted"/>
<sequence length="307" mass="33721">MLAARGRRVRALVQYNSFNSWGWLDRSPRAKDMDVVAGDVRDPHFCRQLMRDVDTVFHLAALIAIPYSYVAPDSYIDTNVKGTLNICQAALDAGVKRVIHTSTSEVYGTAQYVPIDEKHPLQPQSPYSASKIGADQIALSFHHAFGLPVTVARPFNTYGPRQSARAVIPTIISQIAAGRRSISLGDTTPTRDFNYVEDTCRGFLAIAGADGAAGEVLNIGSDTEISIGDTFALINELMGGDAELAHDAQRVRPAGSEVFRLRCDSRKLRELTGFQSQVDLREGLSRTIAWFTEPDNLKAYKADIYNV</sequence>
<accession>A0A8D4VLF0</accession>
<keyword evidence="3" id="KW-1185">Reference proteome</keyword>
<dbReference type="PANTHER" id="PTHR43000">
    <property type="entry name" value="DTDP-D-GLUCOSE 4,6-DEHYDRATASE-RELATED"/>
    <property type="match status" value="1"/>
</dbReference>
<name>A0A8D4VLF0_9GAMM</name>
<dbReference type="Proteomes" id="UP000824988">
    <property type="component" value="Chromosome"/>
</dbReference>
<dbReference type="InterPro" id="IPR016040">
    <property type="entry name" value="NAD(P)-bd_dom"/>
</dbReference>
<evidence type="ECO:0000313" key="2">
    <source>
        <dbReference type="EMBL" id="BBL70268.1"/>
    </source>
</evidence>
<evidence type="ECO:0000313" key="3">
    <source>
        <dbReference type="Proteomes" id="UP000824988"/>
    </source>
</evidence>
<reference evidence="2" key="1">
    <citation type="submission" date="2019-06" db="EMBL/GenBank/DDBJ databases">
        <title>Complete genome sequence of Methylogaea oryzae strain JCM16910.</title>
        <authorList>
            <person name="Asakawa S."/>
        </authorList>
    </citation>
    <scope>NUCLEOTIDE SEQUENCE</scope>
    <source>
        <strain evidence="2">E10</strain>
    </source>
</reference>
<protein>
    <submittedName>
        <fullName evidence="2">NAD-dependent dehydratase</fullName>
    </submittedName>
</protein>
<gene>
    <name evidence="2" type="ORF">MoryE10_08740</name>
</gene>
<dbReference type="CDD" id="cd05257">
    <property type="entry name" value="Arna_like_SDR_e"/>
    <property type="match status" value="1"/>
</dbReference>
<dbReference type="EMBL" id="AP019782">
    <property type="protein sequence ID" value="BBL70268.1"/>
    <property type="molecule type" value="Genomic_DNA"/>
</dbReference>
<dbReference type="RefSeq" id="WP_246598951.1">
    <property type="nucleotide sequence ID" value="NZ_AP019782.1"/>
</dbReference>
<dbReference type="InterPro" id="IPR045869">
    <property type="entry name" value="Arna-like_SDR_e"/>
</dbReference>
<organism evidence="2 3">
    <name type="scientific">Methylogaea oryzae</name>
    <dbReference type="NCBI Taxonomy" id="1295382"/>
    <lineage>
        <taxon>Bacteria</taxon>
        <taxon>Pseudomonadati</taxon>
        <taxon>Pseudomonadota</taxon>
        <taxon>Gammaproteobacteria</taxon>
        <taxon>Methylococcales</taxon>
        <taxon>Methylococcaceae</taxon>
        <taxon>Methylogaea</taxon>
    </lineage>
</organism>
<feature type="domain" description="NAD(P)-binding" evidence="1">
    <location>
        <begin position="2"/>
        <end position="286"/>
    </location>
</feature>
<dbReference type="KEGG" id="moz:MoryE10_08740"/>
<evidence type="ECO:0000259" key="1">
    <source>
        <dbReference type="Pfam" id="PF16363"/>
    </source>
</evidence>
<dbReference type="GO" id="GO:0016831">
    <property type="term" value="F:carboxy-lyase activity"/>
    <property type="evidence" value="ECO:0007669"/>
    <property type="project" value="InterPro"/>
</dbReference>